<organism evidence="3 4">
    <name type="scientific">Leucobacter iarius</name>
    <dbReference type="NCBI Taxonomy" id="333963"/>
    <lineage>
        <taxon>Bacteria</taxon>
        <taxon>Bacillati</taxon>
        <taxon>Actinomycetota</taxon>
        <taxon>Actinomycetes</taxon>
        <taxon>Micrococcales</taxon>
        <taxon>Microbacteriaceae</taxon>
        <taxon>Leucobacter</taxon>
    </lineage>
</organism>
<evidence type="ECO:0000256" key="1">
    <source>
        <dbReference type="SAM" id="MobiDB-lite"/>
    </source>
</evidence>
<evidence type="ECO:0008006" key="5">
    <source>
        <dbReference type="Google" id="ProtNLM"/>
    </source>
</evidence>
<reference evidence="3 4" key="1">
    <citation type="journal article" date="2019" name="Int. J. Syst. Evol. Microbiol.">
        <title>The Global Catalogue of Microorganisms (GCM) 10K type strain sequencing project: providing services to taxonomists for standard genome sequencing and annotation.</title>
        <authorList>
            <consortium name="The Broad Institute Genomics Platform"/>
            <consortium name="The Broad Institute Genome Sequencing Center for Infectious Disease"/>
            <person name="Wu L."/>
            <person name="Ma J."/>
        </authorList>
    </citation>
    <scope>NUCLEOTIDE SEQUENCE [LARGE SCALE GENOMIC DNA]</scope>
    <source>
        <strain evidence="3 4">JCM 14736</strain>
    </source>
</reference>
<dbReference type="RefSeq" id="WP_344031093.1">
    <property type="nucleotide sequence ID" value="NZ_BAAAOB010000001.1"/>
</dbReference>
<feature type="transmembrane region" description="Helical" evidence="2">
    <location>
        <begin position="148"/>
        <end position="170"/>
    </location>
</feature>
<feature type="compositionally biased region" description="Basic and acidic residues" evidence="1">
    <location>
        <begin position="15"/>
        <end position="25"/>
    </location>
</feature>
<protein>
    <recommendedName>
        <fullName evidence="5">PH domain-containing protein</fullName>
    </recommendedName>
</protein>
<dbReference type="Proteomes" id="UP001500851">
    <property type="component" value="Unassembled WGS sequence"/>
</dbReference>
<name>A0ABN2LFR5_9MICO</name>
<sequence>MVTTTTQLSVGRPDGTADRSDVPQEPRVSKSIPLISLGFAALGIFLLAISNGSLWLISNGVNGLLLAMAGAYVLWYSSTNRIATGQVRYARGGSGLRFSPRGPRTIALLAFVGVATTLGGLPSLLIIASGFDPELAGGTFSWRGKFAVFLLAAMSFVGVYLLVLSVSVGVHPLGLRITQAGISHFRRFRTVTIPWERPVRIFVDEPSTGPVLMLDRGEGKPYKFPAPSLGSDPYVVHAIISFYQAHERDRRFLETPEEAIRRFKSSSSS</sequence>
<feature type="transmembrane region" description="Helical" evidence="2">
    <location>
        <begin position="106"/>
        <end position="128"/>
    </location>
</feature>
<feature type="transmembrane region" description="Helical" evidence="2">
    <location>
        <begin position="32"/>
        <end position="49"/>
    </location>
</feature>
<feature type="region of interest" description="Disordered" evidence="1">
    <location>
        <begin position="1"/>
        <end position="25"/>
    </location>
</feature>
<keyword evidence="4" id="KW-1185">Reference proteome</keyword>
<evidence type="ECO:0000256" key="2">
    <source>
        <dbReference type="SAM" id="Phobius"/>
    </source>
</evidence>
<comment type="caution">
    <text evidence="3">The sequence shown here is derived from an EMBL/GenBank/DDBJ whole genome shotgun (WGS) entry which is preliminary data.</text>
</comment>
<keyword evidence="2" id="KW-0472">Membrane</keyword>
<evidence type="ECO:0000313" key="4">
    <source>
        <dbReference type="Proteomes" id="UP001500851"/>
    </source>
</evidence>
<dbReference type="EMBL" id="BAAAOB010000001">
    <property type="protein sequence ID" value="GAA1787125.1"/>
    <property type="molecule type" value="Genomic_DNA"/>
</dbReference>
<accession>A0ABN2LFR5</accession>
<evidence type="ECO:0000313" key="3">
    <source>
        <dbReference type="EMBL" id="GAA1787125.1"/>
    </source>
</evidence>
<keyword evidence="2" id="KW-1133">Transmembrane helix</keyword>
<feature type="transmembrane region" description="Helical" evidence="2">
    <location>
        <begin position="55"/>
        <end position="75"/>
    </location>
</feature>
<keyword evidence="2" id="KW-0812">Transmembrane</keyword>
<proteinExistence type="predicted"/>
<gene>
    <name evidence="3" type="ORF">GCM10009768_15100</name>
</gene>